<accession>A0A3U6ZEQ5</accession>
<dbReference type="AlphaFoldDB" id="A0A3U6ZEQ5"/>
<comment type="caution">
    <text evidence="1">The sequence shown here is derived from an EMBL/GenBank/DDBJ whole genome shotgun (WGS) entry which is preliminary data.</text>
</comment>
<sequence length="75" mass="8813">MANRKHTRADAQRIHTQTQINRRLYRAQQLAKCLYFESISDNSIMVELCISSVLSYLADDLRDVHDLFNGKKRNM</sequence>
<name>A0A3U6ZEQ5_SALDZ</name>
<reference evidence="1" key="1">
    <citation type="submission" date="2018-08" db="EMBL/GenBank/DDBJ databases">
        <authorList>
            <person name="Ashton P.M."/>
            <person name="Dallman T."/>
            <person name="Nair S."/>
            <person name="De Pinna E."/>
            <person name="Peters T."/>
            <person name="Grant K."/>
        </authorList>
    </citation>
    <scope>NUCLEOTIDE SEQUENCE [LARGE SCALE GENOMIC DNA]</scope>
    <source>
        <strain evidence="1">294779</strain>
    </source>
</reference>
<protein>
    <submittedName>
        <fullName evidence="1">Derepression protein</fullName>
    </submittedName>
</protein>
<dbReference type="Proteomes" id="UP000839735">
    <property type="component" value="Unassembled WGS sequence"/>
</dbReference>
<proteinExistence type="predicted"/>
<organism evidence="1">
    <name type="scientific">Salmonella diarizonae</name>
    <dbReference type="NCBI Taxonomy" id="59204"/>
    <lineage>
        <taxon>Bacteria</taxon>
        <taxon>Pseudomonadati</taxon>
        <taxon>Pseudomonadota</taxon>
        <taxon>Gammaproteobacteria</taxon>
        <taxon>Enterobacterales</taxon>
        <taxon>Enterobacteriaceae</taxon>
        <taxon>Salmonella</taxon>
    </lineage>
</organism>
<evidence type="ECO:0000313" key="1">
    <source>
        <dbReference type="EMBL" id="ECC3913393.1"/>
    </source>
</evidence>
<dbReference type="EMBL" id="AAIBIC010000005">
    <property type="protein sequence ID" value="ECC3913393.1"/>
    <property type="molecule type" value="Genomic_DNA"/>
</dbReference>
<gene>
    <name evidence="1" type="ORF">CTQ69_04860</name>
</gene>